<dbReference type="SUPFAM" id="SSF49344">
    <property type="entry name" value="CBD9-like"/>
    <property type="match status" value="1"/>
</dbReference>
<dbReference type="InterPro" id="IPR010502">
    <property type="entry name" value="Carb-bd_dom_fam9"/>
</dbReference>
<dbReference type="EMBL" id="JAGGJQ010000012">
    <property type="protein sequence ID" value="MBP1841523.1"/>
    <property type="molecule type" value="Genomic_DNA"/>
</dbReference>
<gene>
    <name evidence="2" type="ORF">J2Z56_003460</name>
    <name evidence="3" type="ORF">J2Z57_003545</name>
</gene>
<reference evidence="2" key="1">
    <citation type="submission" date="2021-03" db="EMBL/GenBank/DDBJ databases">
        <title>Genomic Encyclopedia of Type Strains, Phase IV (KMG-IV): sequencing the most valuable type-strain genomes for metagenomic binning, comparative biology and taxonomic classification.</title>
        <authorList>
            <person name="Goeker M."/>
        </authorList>
    </citation>
    <scope>NUCLEOTIDE SEQUENCE</scope>
    <source>
        <strain evidence="2">DSM 15523</strain>
        <strain evidence="3 5">DSM 16476</strain>
    </source>
</reference>
<sequence>MKKKIYNVKKIPDKNFKIEGNTITTQLSTLNTVSNFVSPWDNNPIQPIIFKACYDNSFFYFSFQVNDNDVYTQLADNTRESINQSDRVELFFRINDSLTPYYCLEIDSKARIMDFKALPNRKFDFNWSWDKSEIEVKSYHALDRFIVEGKLSIKSLKDLNILKKDNFGAYMEVGLYRAKYMLNKQKVREPIWITWVDPNFPTPEFHTPNSFGLFRFLD</sequence>
<dbReference type="AlphaFoldDB" id="A0A9X0YR85"/>
<name>A0A9X0YR85_9FLAO</name>
<evidence type="ECO:0000313" key="4">
    <source>
        <dbReference type="Proteomes" id="UP001138672"/>
    </source>
</evidence>
<dbReference type="GO" id="GO:0004553">
    <property type="term" value="F:hydrolase activity, hydrolyzing O-glycosyl compounds"/>
    <property type="evidence" value="ECO:0007669"/>
    <property type="project" value="InterPro"/>
</dbReference>
<dbReference type="Proteomes" id="UP001138672">
    <property type="component" value="Unassembled WGS sequence"/>
</dbReference>
<keyword evidence="5" id="KW-1185">Reference proteome</keyword>
<evidence type="ECO:0000313" key="2">
    <source>
        <dbReference type="EMBL" id="MBP1841523.1"/>
    </source>
</evidence>
<evidence type="ECO:0000313" key="5">
    <source>
        <dbReference type="Proteomes" id="UP001231587"/>
    </source>
</evidence>
<accession>A0A9X0YR85</accession>
<comment type="caution">
    <text evidence="2">The sequence shown here is derived from an EMBL/GenBank/DDBJ whole genome shotgun (WGS) entry which is preliminary data.</text>
</comment>
<protein>
    <recommendedName>
        <fullName evidence="1">Carbohydrate-binding domain-containing protein</fullName>
    </recommendedName>
</protein>
<dbReference type="EMBL" id="JAUSUU010000013">
    <property type="protein sequence ID" value="MDQ0337084.1"/>
    <property type="molecule type" value="Genomic_DNA"/>
</dbReference>
<dbReference type="Pfam" id="PF06452">
    <property type="entry name" value="CBM9_1"/>
    <property type="match status" value="1"/>
</dbReference>
<dbReference type="Proteomes" id="UP001231587">
    <property type="component" value="Unassembled WGS sequence"/>
</dbReference>
<dbReference type="Gene3D" id="2.60.40.1190">
    <property type="match status" value="1"/>
</dbReference>
<dbReference type="RefSeq" id="WP_057781867.1">
    <property type="nucleotide sequence ID" value="NZ_JAGGJQ010000012.1"/>
</dbReference>
<feature type="domain" description="Carbohydrate-binding" evidence="1">
    <location>
        <begin position="50"/>
        <end position="213"/>
    </location>
</feature>
<organism evidence="2 4">
    <name type="scientific">Formosa algae</name>
    <dbReference type="NCBI Taxonomy" id="225843"/>
    <lineage>
        <taxon>Bacteria</taxon>
        <taxon>Pseudomonadati</taxon>
        <taxon>Bacteroidota</taxon>
        <taxon>Flavobacteriia</taxon>
        <taxon>Flavobacteriales</taxon>
        <taxon>Flavobacteriaceae</taxon>
        <taxon>Formosa</taxon>
    </lineage>
</organism>
<evidence type="ECO:0000259" key="1">
    <source>
        <dbReference type="Pfam" id="PF06452"/>
    </source>
</evidence>
<dbReference type="GO" id="GO:0030246">
    <property type="term" value="F:carbohydrate binding"/>
    <property type="evidence" value="ECO:0007669"/>
    <property type="project" value="InterPro"/>
</dbReference>
<dbReference type="GO" id="GO:0016052">
    <property type="term" value="P:carbohydrate catabolic process"/>
    <property type="evidence" value="ECO:0007669"/>
    <property type="project" value="InterPro"/>
</dbReference>
<dbReference type="OrthoDB" id="9801646at2"/>
<evidence type="ECO:0000313" key="3">
    <source>
        <dbReference type="EMBL" id="MDQ0337084.1"/>
    </source>
</evidence>
<proteinExistence type="predicted"/>